<keyword evidence="2" id="KW-1185">Reference proteome</keyword>
<proteinExistence type="predicted"/>
<accession>A4J7W2</accession>
<dbReference type="Proteomes" id="UP000001556">
    <property type="component" value="Chromosome"/>
</dbReference>
<dbReference type="KEGG" id="drm:Dred_2659"/>
<name>A4J7W2_DESRM</name>
<evidence type="ECO:0000313" key="2">
    <source>
        <dbReference type="Proteomes" id="UP000001556"/>
    </source>
</evidence>
<organism evidence="1 2">
    <name type="scientific">Desulforamulus reducens (strain ATCC BAA-1160 / DSM 100696 / MI-1)</name>
    <name type="common">Desulfotomaculum reducens</name>
    <dbReference type="NCBI Taxonomy" id="349161"/>
    <lineage>
        <taxon>Bacteria</taxon>
        <taxon>Bacillati</taxon>
        <taxon>Bacillota</taxon>
        <taxon>Clostridia</taxon>
        <taxon>Eubacteriales</taxon>
        <taxon>Peptococcaceae</taxon>
        <taxon>Desulforamulus</taxon>
    </lineage>
</organism>
<reference evidence="1 2" key="1">
    <citation type="submission" date="2007-03" db="EMBL/GenBank/DDBJ databases">
        <title>Complete sequence of Desulfotomaculum reducens MI-1.</title>
        <authorList>
            <consortium name="US DOE Joint Genome Institute"/>
            <person name="Copeland A."/>
            <person name="Lucas S."/>
            <person name="Lapidus A."/>
            <person name="Barry K."/>
            <person name="Detter J.C."/>
            <person name="Glavina del Rio T."/>
            <person name="Hammon N."/>
            <person name="Israni S."/>
            <person name="Dalin E."/>
            <person name="Tice H."/>
            <person name="Pitluck S."/>
            <person name="Sims D."/>
            <person name="Brettin T."/>
            <person name="Bruce D."/>
            <person name="Han C."/>
            <person name="Tapia R."/>
            <person name="Schmutz J."/>
            <person name="Larimer F."/>
            <person name="Land M."/>
            <person name="Hauser L."/>
            <person name="Kyrpides N."/>
            <person name="Kim E."/>
            <person name="Tebo B.M."/>
            <person name="Richardson P."/>
        </authorList>
    </citation>
    <scope>NUCLEOTIDE SEQUENCE [LARGE SCALE GENOMIC DNA]</scope>
    <source>
        <strain evidence="1 2">MI-1</strain>
    </source>
</reference>
<protein>
    <submittedName>
        <fullName evidence="1">Uncharacterized protein</fullName>
    </submittedName>
</protein>
<dbReference type="AlphaFoldDB" id="A4J7W2"/>
<dbReference type="STRING" id="349161.Dred_2659"/>
<evidence type="ECO:0000313" key="1">
    <source>
        <dbReference type="EMBL" id="ABO51165.1"/>
    </source>
</evidence>
<dbReference type="HOGENOM" id="CLU_2436030_0_0_9"/>
<gene>
    <name evidence="1" type="ordered locus">Dred_2659</name>
</gene>
<sequence length="96" mass="10478">MLLAEVFPMDIFPNFKQPLFHVPSQRPCISLGGCLTSKLVTAKFNNGMVLSIRLAELIPNELTNCAHCGNPVKPDQKGVCKKCRTPLCPSCGKCNC</sequence>
<dbReference type="EMBL" id="CP000612">
    <property type="protein sequence ID" value="ABO51165.1"/>
    <property type="molecule type" value="Genomic_DNA"/>
</dbReference>